<reference evidence="1 2" key="1">
    <citation type="submission" date="2016-10" db="EMBL/GenBank/DDBJ databases">
        <authorList>
            <person name="de Groot N.N."/>
        </authorList>
    </citation>
    <scope>NUCLEOTIDE SEQUENCE [LARGE SCALE GENOMIC DNA]</scope>
    <source>
        <strain evidence="1 2">DSM 15345</strain>
    </source>
</reference>
<accession>A0A1H3WUJ7</accession>
<evidence type="ECO:0000313" key="1">
    <source>
        <dbReference type="EMBL" id="SDZ90411.1"/>
    </source>
</evidence>
<dbReference type="EMBL" id="FNQM01000002">
    <property type="protein sequence ID" value="SDZ90411.1"/>
    <property type="molecule type" value="Genomic_DNA"/>
</dbReference>
<dbReference type="Pfam" id="PF05936">
    <property type="entry name" value="T6SS_VasE"/>
    <property type="match status" value="1"/>
</dbReference>
<dbReference type="NCBIfam" id="TIGR03353">
    <property type="entry name" value="VI_chp_4"/>
    <property type="match status" value="1"/>
</dbReference>
<dbReference type="Proteomes" id="UP000198703">
    <property type="component" value="Unassembled WGS sequence"/>
</dbReference>
<name>A0A1H3WUJ7_9RHOB</name>
<sequence>MSARRPEGPAAAETPEAVQWHEGMMLAPQHMQQEARRIEATLNYQLRAAAPFFWGVRALEIDAGALFAGCFRVVELDALTPDGLVVAHPRPGAASLELDLDALDQDLAARPATIHLGVAAHSARAAAPGALRRYLSVEGELVMDENLGENPVATPRLRPALTLHATASPMIGPGAAWVSLPIAQVAKVGGRLELLPYQPPALRATREQPIHAVARAVAEDLRGKATGVAERLRGAAAGLGVETREDDIALRAISAPLPRLEALLRDEAASPYQLHLALCDALGAAAAVDRRLAPPTAPTYLHHDALPGFQAMAGMILGAMARLRAAHRLLPFARDDDGGFVNAAGAGGGAEAVHLLMYAAPGDGAQRLAQWAAAACIASSDRMSEVRLSRVRGAARRLVDSVDALDIVAPEEGVLATVALDPRFVAPGAPLEVRHPEGGGQPGEPARIVLALPLDDAGDAGDAS</sequence>
<protein>
    <submittedName>
        <fullName evidence="1">Type VI secretion system protein ImpJ</fullName>
    </submittedName>
</protein>
<dbReference type="AlphaFoldDB" id="A0A1H3WUJ7"/>
<dbReference type="PANTHER" id="PTHR35566:SF1">
    <property type="entry name" value="TYPE VI SECRETION SYSTEM BASEPLATE COMPONENT TSSK1"/>
    <property type="match status" value="1"/>
</dbReference>
<proteinExistence type="predicted"/>
<keyword evidence="2" id="KW-1185">Reference proteome</keyword>
<dbReference type="OrthoDB" id="9775333at2"/>
<gene>
    <name evidence="1" type="ORF">SAMN05444370_102120</name>
</gene>
<dbReference type="STRING" id="89524.SAMN05444370_102120"/>
<evidence type="ECO:0000313" key="2">
    <source>
        <dbReference type="Proteomes" id="UP000198703"/>
    </source>
</evidence>
<dbReference type="PANTHER" id="PTHR35566">
    <property type="entry name" value="BLR3599 PROTEIN"/>
    <property type="match status" value="1"/>
</dbReference>
<dbReference type="RefSeq" id="WP_093248402.1">
    <property type="nucleotide sequence ID" value="NZ_FNQM01000002.1"/>
</dbReference>
<organism evidence="1 2">
    <name type="scientific">Rubrimonas cliftonensis</name>
    <dbReference type="NCBI Taxonomy" id="89524"/>
    <lineage>
        <taxon>Bacteria</taxon>
        <taxon>Pseudomonadati</taxon>
        <taxon>Pseudomonadota</taxon>
        <taxon>Alphaproteobacteria</taxon>
        <taxon>Rhodobacterales</taxon>
        <taxon>Paracoccaceae</taxon>
        <taxon>Rubrimonas</taxon>
    </lineage>
</organism>
<dbReference type="InterPro" id="IPR010263">
    <property type="entry name" value="T6SS_TssK"/>
</dbReference>